<dbReference type="RefSeq" id="WP_289401538.1">
    <property type="nucleotide sequence ID" value="NZ_JAQIBC010000002.1"/>
</dbReference>
<comment type="caution">
    <text evidence="4">The sequence shown here is derived from an EMBL/GenBank/DDBJ whole genome shotgun (WGS) entry which is preliminary data.</text>
</comment>
<name>A0ABT7QQZ6_9BACT</name>
<dbReference type="Proteomes" id="UP001169066">
    <property type="component" value="Unassembled WGS sequence"/>
</dbReference>
<dbReference type="InterPro" id="IPR013783">
    <property type="entry name" value="Ig-like_fold"/>
</dbReference>
<evidence type="ECO:0000313" key="4">
    <source>
        <dbReference type="EMBL" id="MDM5263515.1"/>
    </source>
</evidence>
<accession>A0ABT7QQZ6</accession>
<dbReference type="Gene3D" id="2.60.40.10">
    <property type="entry name" value="Immunoglobulins"/>
    <property type="match status" value="1"/>
</dbReference>
<dbReference type="InterPro" id="IPR014756">
    <property type="entry name" value="Ig_E-set"/>
</dbReference>
<evidence type="ECO:0000256" key="1">
    <source>
        <dbReference type="SAM" id="SignalP"/>
    </source>
</evidence>
<gene>
    <name evidence="4" type="ORF">PF327_04830</name>
</gene>
<feature type="signal peptide" evidence="1">
    <location>
        <begin position="1"/>
        <end position="19"/>
    </location>
</feature>
<keyword evidence="1" id="KW-0732">Signal</keyword>
<dbReference type="Pfam" id="PF13501">
    <property type="entry name" value="SoxY"/>
    <property type="match status" value="1"/>
</dbReference>
<organism evidence="4 5">
    <name type="scientific">Sulfurovum xiamenensis</name>
    <dbReference type="NCBI Taxonomy" id="3019066"/>
    <lineage>
        <taxon>Bacteria</taxon>
        <taxon>Pseudomonadati</taxon>
        <taxon>Campylobacterota</taxon>
        <taxon>Epsilonproteobacteria</taxon>
        <taxon>Campylobacterales</taxon>
        <taxon>Sulfurovaceae</taxon>
        <taxon>Sulfurovum</taxon>
    </lineage>
</organism>
<dbReference type="EMBL" id="JAQIBC010000002">
    <property type="protein sequence ID" value="MDM5263515.1"/>
    <property type="molecule type" value="Genomic_DNA"/>
</dbReference>
<reference evidence="4" key="1">
    <citation type="submission" date="2023-01" db="EMBL/GenBank/DDBJ databases">
        <title>Sulfurovum sp. XTW-4 genome assembly.</title>
        <authorList>
            <person name="Wang J."/>
        </authorList>
    </citation>
    <scope>NUCLEOTIDE SEQUENCE</scope>
    <source>
        <strain evidence="4">XTW-4</strain>
    </source>
</reference>
<keyword evidence="5" id="KW-1185">Reference proteome</keyword>
<dbReference type="InterPro" id="IPR032711">
    <property type="entry name" value="SoxY"/>
</dbReference>
<dbReference type="Pfam" id="PF08770">
    <property type="entry name" value="SoxZ"/>
    <property type="match status" value="1"/>
</dbReference>
<protein>
    <submittedName>
        <fullName evidence="4">Thiosulfate oxidation carrier complex protein SoxZ</fullName>
    </submittedName>
</protein>
<dbReference type="SUPFAM" id="SSF81296">
    <property type="entry name" value="E set domains"/>
    <property type="match status" value="1"/>
</dbReference>
<dbReference type="InterPro" id="IPR038162">
    <property type="entry name" value="SoxY_sf"/>
</dbReference>
<dbReference type="Gene3D" id="2.60.40.2470">
    <property type="entry name" value="SoxY domain"/>
    <property type="match status" value="1"/>
</dbReference>
<feature type="domain" description="Ig-like SoxY" evidence="3">
    <location>
        <begin position="166"/>
        <end position="238"/>
    </location>
</feature>
<sequence>MNRYLSVLVLLLIPFILSAENTIDTIKSKQKNDVVSVKMRLNSPMIEEDFISNITASVGGTNVFDFLASPFVRRKPTIKFKFKNLTKKDTFDVVLTHNTGKQEQQNFTIHKSRKMSKIHTSKIETKLDNNAVWKASTVDSAIKELYGVSNIKTKIIKEQICRFYSSIPIHIKSDTYYKSISIFQDANPRSAVAIFNIPKNQIIDYEIFIEMKKDGIITSVFENKDGELFKELQPVVVSGTISHLSCHGNQLINDM</sequence>
<dbReference type="InterPro" id="IPR014880">
    <property type="entry name" value="SoxZ_dom"/>
</dbReference>
<feature type="chain" id="PRO_5047453032" evidence="1">
    <location>
        <begin position="20"/>
        <end position="255"/>
    </location>
</feature>
<evidence type="ECO:0000313" key="5">
    <source>
        <dbReference type="Proteomes" id="UP001169066"/>
    </source>
</evidence>
<proteinExistence type="predicted"/>
<evidence type="ECO:0000259" key="3">
    <source>
        <dbReference type="Pfam" id="PF13501"/>
    </source>
</evidence>
<evidence type="ECO:0000259" key="2">
    <source>
        <dbReference type="Pfam" id="PF08770"/>
    </source>
</evidence>
<feature type="domain" description="Sulphur oxidation protein SoxZ" evidence="2">
    <location>
        <begin position="44"/>
        <end position="106"/>
    </location>
</feature>